<reference evidence="2 3" key="1">
    <citation type="submission" date="2016-04" db="EMBL/GenBank/DDBJ databases">
        <title>ATOL: Assembling a taxonomically balanced genome-scale reconstruction of the evolutionary history of the Enterobacteriaceae.</title>
        <authorList>
            <person name="Plunkett G.III."/>
            <person name="Neeno-Eckwall E.C."/>
            <person name="Glasner J.D."/>
            <person name="Perna N.T."/>
        </authorList>
    </citation>
    <scope>NUCLEOTIDE SEQUENCE [LARGE SCALE GENOMIC DNA]</scope>
    <source>
        <strain evidence="2 3">ATCC 12841</strain>
    </source>
</reference>
<gene>
    <name evidence="2" type="ORF">M993_01942</name>
</gene>
<name>A0AA91EI33_9GAMM</name>
<dbReference type="NCBIfam" id="NF040486">
    <property type="entry name" value="SrfA_fam"/>
    <property type="match status" value="1"/>
</dbReference>
<keyword evidence="3" id="KW-1185">Reference proteome</keyword>
<proteinExistence type="predicted"/>
<comment type="caution">
    <text evidence="2">The sequence shown here is derived from an EMBL/GenBank/DDBJ whole genome shotgun (WGS) entry which is preliminary data.</text>
</comment>
<accession>A0AA91EI33</accession>
<dbReference type="RefSeq" id="WP_061555198.1">
    <property type="nucleotide sequence ID" value="NZ_LXEX01000028.1"/>
</dbReference>
<evidence type="ECO:0000313" key="2">
    <source>
        <dbReference type="EMBL" id="OAT59389.1"/>
    </source>
</evidence>
<dbReference type="AlphaFoldDB" id="A0AA91EI33"/>
<feature type="transmembrane region" description="Helical" evidence="1">
    <location>
        <begin position="230"/>
        <end position="249"/>
    </location>
</feature>
<evidence type="ECO:0000256" key="1">
    <source>
        <dbReference type="SAM" id="Phobius"/>
    </source>
</evidence>
<protein>
    <submittedName>
        <fullName evidence="2">Virulence factor</fullName>
    </submittedName>
</protein>
<evidence type="ECO:0000313" key="3">
    <source>
        <dbReference type="Proteomes" id="UP000078431"/>
    </source>
</evidence>
<dbReference type="Proteomes" id="UP000078431">
    <property type="component" value="Unassembled WGS sequence"/>
</dbReference>
<keyword evidence="1" id="KW-0812">Transmembrane</keyword>
<sequence length="448" mass="48950">MAKILLRSGYSGDFLALGENGQSIFDSARQIRETLRLRKQQMLADCLAIPQSNDAEDKVDWYAPYSGTVTPWSMASELQRTQALRYLDNCLLTASEMSQRSLKSEKSAEQLFGILLQNAIRFPGSQHVYLVDDKPVLTFWGFSDLNASPEQHALSCLYASMAPEPVPVAPPVLPEPVPEYEPIQVDDPEPVVVTLSTPDKPLLTPEVAPSVVPEIDEPPAPRTRSWRKKILSVLALAVVLAGLLAWPWLSSHFKPAAEPVAAPPAKMVKPPVVAKPIAPPVITPAKPVEPPVVAKPPVVTETPPAPTQPVKVVEPEPEVPPIDALVLHSEAVKLGTTEFLDGIWRVSLEANDAIANLPSSMRYQISKNEGQARLVMKDNRVCRGDIYSGLMQSGNLMIKPRSRAKCADGSRVRIPEIVCSQALTGAAQCSALYENDITISAKFKRVRY</sequence>
<keyword evidence="1" id="KW-0472">Membrane</keyword>
<dbReference type="EMBL" id="LXEX01000028">
    <property type="protein sequence ID" value="OAT59389.1"/>
    <property type="molecule type" value="Genomic_DNA"/>
</dbReference>
<keyword evidence="1" id="KW-1133">Transmembrane helix</keyword>
<organism evidence="2 3">
    <name type="scientific">Obesumbacterium proteus ATCC 12841</name>
    <dbReference type="NCBI Taxonomy" id="1354268"/>
    <lineage>
        <taxon>Bacteria</taxon>
        <taxon>Pseudomonadati</taxon>
        <taxon>Pseudomonadota</taxon>
        <taxon>Gammaproteobacteria</taxon>
        <taxon>Enterobacterales</taxon>
        <taxon>Hafniaceae</taxon>
        <taxon>Obesumbacterium</taxon>
    </lineage>
</organism>
<dbReference type="InterPro" id="IPR047774">
    <property type="entry name" value="SrfA-like"/>
</dbReference>